<dbReference type="PANTHER" id="PTHR19282:SF552">
    <property type="entry name" value="TETRASPANIN"/>
    <property type="match status" value="1"/>
</dbReference>
<gene>
    <name evidence="7" type="primary">similar to Tetraspanin-11</name>
    <name evidence="7" type="ORF">CLUMA_CG000019</name>
</gene>
<dbReference type="PRINTS" id="PR00259">
    <property type="entry name" value="TMFOUR"/>
</dbReference>
<dbReference type="InterPro" id="IPR018499">
    <property type="entry name" value="Tetraspanin/Peripherin"/>
</dbReference>
<feature type="transmembrane region" description="Helical" evidence="6">
    <location>
        <begin position="234"/>
        <end position="257"/>
    </location>
</feature>
<sequence length="258" mass="29161">MAKDIGSNFAKYTLCFFNFFFFLFGSITLALGLWMLFDKKSLVTLLRSVDEENVTRFTEPQLIEQSVYIFIGIGGLMFVLGFLGYCGAMRESQCLLSLYGVLIIVLLVLEIIIFSLALLYKEVARDEIQNFLTNTIPEYKSSAKENDAVTLMWNQLMAQMGCCGVNSYNDFDKSQYWMTNKVSRVVPEACCILSDKVLIKPQDLNCPYEPSESNSFYMKGCFDEILAYSETNKYLIIGVCGGLILTKLIAAFLAFCIC</sequence>
<dbReference type="Pfam" id="PF00335">
    <property type="entry name" value="Tetraspanin"/>
    <property type="match status" value="1"/>
</dbReference>
<dbReference type="InterPro" id="IPR008952">
    <property type="entry name" value="Tetraspanin_EC2_sf"/>
</dbReference>
<keyword evidence="8" id="KW-1185">Reference proteome</keyword>
<keyword evidence="4 6" id="KW-1133">Transmembrane helix</keyword>
<evidence type="ECO:0000256" key="1">
    <source>
        <dbReference type="ARBA" id="ARBA00004141"/>
    </source>
</evidence>
<dbReference type="InterPro" id="IPR000301">
    <property type="entry name" value="Tetraspanin_animals"/>
</dbReference>
<dbReference type="AlphaFoldDB" id="A0A1J1HI66"/>
<evidence type="ECO:0000256" key="4">
    <source>
        <dbReference type="ARBA" id="ARBA00022989"/>
    </source>
</evidence>
<dbReference type="OrthoDB" id="6134317at2759"/>
<comment type="similarity">
    <text evidence="2 6">Belongs to the tetraspanin (TM4SF) family.</text>
</comment>
<dbReference type="InterPro" id="IPR018503">
    <property type="entry name" value="Tetraspanin_CS"/>
</dbReference>
<evidence type="ECO:0000256" key="6">
    <source>
        <dbReference type="RuleBase" id="RU361218"/>
    </source>
</evidence>
<keyword evidence="5 6" id="KW-0472">Membrane</keyword>
<dbReference type="STRING" id="568069.A0A1J1HI66"/>
<dbReference type="GO" id="GO:0005886">
    <property type="term" value="C:plasma membrane"/>
    <property type="evidence" value="ECO:0007669"/>
    <property type="project" value="TreeGrafter"/>
</dbReference>
<dbReference type="PIRSF" id="PIRSF002419">
    <property type="entry name" value="Tetraspanin"/>
    <property type="match status" value="1"/>
</dbReference>
<protein>
    <recommendedName>
        <fullName evidence="6">Tetraspanin</fullName>
    </recommendedName>
</protein>
<evidence type="ECO:0000256" key="3">
    <source>
        <dbReference type="ARBA" id="ARBA00022692"/>
    </source>
</evidence>
<evidence type="ECO:0000256" key="5">
    <source>
        <dbReference type="ARBA" id="ARBA00023136"/>
    </source>
</evidence>
<accession>A0A1J1HI66</accession>
<dbReference type="Gene3D" id="1.10.1450.10">
    <property type="entry name" value="Tetraspanin"/>
    <property type="match status" value="1"/>
</dbReference>
<evidence type="ECO:0000313" key="7">
    <source>
        <dbReference type="EMBL" id="CRK86166.1"/>
    </source>
</evidence>
<reference evidence="7 8" key="1">
    <citation type="submission" date="2015-04" db="EMBL/GenBank/DDBJ databases">
        <authorList>
            <person name="Syromyatnikov M.Y."/>
            <person name="Popov V.N."/>
        </authorList>
    </citation>
    <scope>NUCLEOTIDE SEQUENCE [LARGE SCALE GENOMIC DNA]</scope>
</reference>
<name>A0A1J1HI66_9DIPT</name>
<dbReference type="EMBL" id="CVRI01000001">
    <property type="protein sequence ID" value="CRK86166.1"/>
    <property type="molecule type" value="Genomic_DNA"/>
</dbReference>
<feature type="transmembrane region" description="Helical" evidence="6">
    <location>
        <begin position="67"/>
        <end position="86"/>
    </location>
</feature>
<feature type="transmembrane region" description="Helical" evidence="6">
    <location>
        <begin position="98"/>
        <end position="120"/>
    </location>
</feature>
<comment type="subcellular location">
    <subcellularLocation>
        <location evidence="1 6">Membrane</location>
        <topology evidence="1 6">Multi-pass membrane protein</topology>
    </subcellularLocation>
</comment>
<feature type="transmembrane region" description="Helical" evidence="6">
    <location>
        <begin position="12"/>
        <end position="37"/>
    </location>
</feature>
<evidence type="ECO:0000256" key="2">
    <source>
        <dbReference type="ARBA" id="ARBA00006840"/>
    </source>
</evidence>
<organism evidence="7 8">
    <name type="scientific">Clunio marinus</name>
    <dbReference type="NCBI Taxonomy" id="568069"/>
    <lineage>
        <taxon>Eukaryota</taxon>
        <taxon>Metazoa</taxon>
        <taxon>Ecdysozoa</taxon>
        <taxon>Arthropoda</taxon>
        <taxon>Hexapoda</taxon>
        <taxon>Insecta</taxon>
        <taxon>Pterygota</taxon>
        <taxon>Neoptera</taxon>
        <taxon>Endopterygota</taxon>
        <taxon>Diptera</taxon>
        <taxon>Nematocera</taxon>
        <taxon>Chironomoidea</taxon>
        <taxon>Chironomidae</taxon>
        <taxon>Clunio</taxon>
    </lineage>
</organism>
<keyword evidence="3 6" id="KW-0812">Transmembrane</keyword>
<dbReference type="Proteomes" id="UP000183832">
    <property type="component" value="Unassembled WGS sequence"/>
</dbReference>
<dbReference type="SUPFAM" id="SSF48652">
    <property type="entry name" value="Tetraspanin"/>
    <property type="match status" value="1"/>
</dbReference>
<dbReference type="CDD" id="cd03156">
    <property type="entry name" value="uroplakin_I_like_LEL"/>
    <property type="match status" value="1"/>
</dbReference>
<dbReference type="PROSITE" id="PS00421">
    <property type="entry name" value="TM4_1"/>
    <property type="match status" value="1"/>
</dbReference>
<dbReference type="PANTHER" id="PTHR19282">
    <property type="entry name" value="TETRASPANIN"/>
    <property type="match status" value="1"/>
</dbReference>
<evidence type="ECO:0000313" key="8">
    <source>
        <dbReference type="Proteomes" id="UP000183832"/>
    </source>
</evidence>
<proteinExistence type="inferred from homology"/>